<dbReference type="EMBL" id="JACHCC010000008">
    <property type="protein sequence ID" value="MBB6501084.1"/>
    <property type="molecule type" value="Genomic_DNA"/>
</dbReference>
<proteinExistence type="inferred from homology"/>
<gene>
    <name evidence="3" type="ORF">HDF25_003247</name>
</gene>
<comment type="caution">
    <text evidence="3">The sequence shown here is derived from an EMBL/GenBank/DDBJ whole genome shotgun (WGS) entry which is preliminary data.</text>
</comment>
<accession>A0A7X0J5L4</accession>
<protein>
    <submittedName>
        <fullName evidence="3">Uncharacterized protein</fullName>
    </submittedName>
</protein>
<keyword evidence="2" id="KW-0732">Signal</keyword>
<evidence type="ECO:0000313" key="3">
    <source>
        <dbReference type="EMBL" id="MBB6501084.1"/>
    </source>
</evidence>
<evidence type="ECO:0000313" key="4">
    <source>
        <dbReference type="Proteomes" id="UP000521017"/>
    </source>
</evidence>
<evidence type="ECO:0000256" key="2">
    <source>
        <dbReference type="ARBA" id="ARBA00022729"/>
    </source>
</evidence>
<reference evidence="3 4" key="1">
    <citation type="submission" date="2020-08" db="EMBL/GenBank/DDBJ databases">
        <title>Genomic Encyclopedia of Type Strains, Phase IV (KMG-V): Genome sequencing to study the core and pangenomes of soil and plant-associated prokaryotes.</title>
        <authorList>
            <person name="Whitman W."/>
        </authorList>
    </citation>
    <scope>NUCLEOTIDE SEQUENCE [LARGE SCALE GENOMIC DNA]</scope>
    <source>
        <strain evidence="3 4">M2T3</strain>
    </source>
</reference>
<sequence length="1268" mass="129843">MQKNTRRTFIPSSILSDSLLIVFLIVSMSFRLSAQTISNSILTPLPNSAGTTGWTDNNVDGLILAESDSGSAGTNLTSITGANLTHTVTAPTMGTLVNFVLYTSSGAVGNTGTSNITGNLGTNVGAITGLGTSTVIGSLHTADAATLQCSIDLSAAYVQLNATIPTAIHGAVLGNGETLQKGAYLILAAGSAAGTLTLDAQGDPNAVFIFLIGGAFTTGASTTVSLINGASACNVFWKAEGAIAMAALTTMQGTLIANNGAISMGAGGTLQGRMFSTLGAATVNAITATLPGCACTPLAPIVTSPLTYCQNATAAQLTATGTNLLWGTGSSTAPIPATTVIGSSNYVVTQTVSGCLSPPATITVNITAGPSAVITYINSPYRTDLANASVTLTGTTGGTYSSTTGLSLNTASGLVTVLTSTLGTYTVTYTIAAATGCGQYQTTTSITIVAPPSVNLGTAANFVLFTSSGAVGNTGVSNITGDIGTNVGAITGFGISTVVGTMHTADAATLQGAADLLSAYTQLNAISPTSIHGAVLGNGETLYPGIYGLAAAASVAAVLTLDAQGDPNALFIFKIGGAFTTGASTTVNLINGASSCNVYWKVEGAIAMAASTTMKGTLIANNGAAAMAAGGILDGRLFSTLGAIAIDGVTASKPVCSSGSSWTGAISTTWNLAGNWLNGIIPTSTTNTTIPSGVPYFPLLNTGTGSVNNITIQNSASLTVANATLQIAGTIINSGTFDLSAGTLIMNGAIAQVIPAAAFAGNQIQNLTVNNTAGVTLAGALNLSAILLATSGQFNTSGYLTLISTAAQTALIDGSGAGSVTGNVTMQRYLTAGYGYKYFSSPFQAATVSNFSSTVDLNATFPNFYNYIENKATAGFTTYTTTTNLLNPLQGYAADFGSSTAQKMVSMTGVVSNGSLSSTLYNNNQPYTQGFNLMGNPYPSPIDWDASGGWTRTNIDNAVYYFDSGSTSQYTGTYSTYINGVSSDGVAGHIIASMQGFFVHVSNGTYPVTGTFAINNTARVNNLSPVFHKSTASMSTMQRILVRLSANFSDNSSSSDPIVVYFDNRATPVFDKEFDAIKLMNIDELLPSLYSLAADSRKLVINALPEVDTLTVIPLGVQTDKDGMVTFNLRDLEQWPSNLHLYLTDAEKGTDQDLQQNPIYTASIKKGANENRFSLRCVPLNTNGPTDNKDDIYTIYGSGGILFVKIKLVHEQKGTLMISNTIGQVISSRAIGGNGDYELDGIAANVLYIVSFRTATGIHSQKILMTGK</sequence>
<dbReference type="Proteomes" id="UP000521017">
    <property type="component" value="Unassembled WGS sequence"/>
</dbReference>
<dbReference type="Pfam" id="PF11999">
    <property type="entry name" value="Ice_binding"/>
    <property type="match status" value="2"/>
</dbReference>
<comment type="similarity">
    <text evidence="1">Belongs to the ice-binding protein family.</text>
</comment>
<name>A0A7X0J5L4_9SPHI</name>
<evidence type="ECO:0000256" key="1">
    <source>
        <dbReference type="ARBA" id="ARBA00005445"/>
    </source>
</evidence>
<organism evidence="3 4">
    <name type="scientific">Pedobacter cryoconitis</name>
    <dbReference type="NCBI Taxonomy" id="188932"/>
    <lineage>
        <taxon>Bacteria</taxon>
        <taxon>Pseudomonadati</taxon>
        <taxon>Bacteroidota</taxon>
        <taxon>Sphingobacteriia</taxon>
        <taxon>Sphingobacteriales</taxon>
        <taxon>Sphingobacteriaceae</taxon>
        <taxon>Pedobacter</taxon>
    </lineage>
</organism>
<dbReference type="InterPro" id="IPR021884">
    <property type="entry name" value="Ice-bd_prot"/>
</dbReference>
<dbReference type="AlphaFoldDB" id="A0A7X0J5L4"/>
<dbReference type="RefSeq" id="WP_184626476.1">
    <property type="nucleotide sequence ID" value="NZ_JACHCC010000008.1"/>
</dbReference>